<sequence>MPGRPSQRTPEITAQILDGLRNGHLHRPTVCALVGISTRTLRRWRKQDPEFDAEIRKAEADGEFQLSKLVLQAAEKDPRFALEVLRARYPERWGKRRAKVETQIKVTSECPPTLPKSLRWAWKAGVESNWKDPKAQRALELYWATGFTERSEQIERLRVMLAELEAEALSEDDTPPALN</sequence>
<feature type="coiled-coil region" evidence="1">
    <location>
        <begin position="147"/>
        <end position="174"/>
    </location>
</feature>
<name>A0A9X4AV00_9BACT</name>
<protein>
    <recommendedName>
        <fullName evidence="4">Homeodomain phBC6A51-type domain-containing protein</fullName>
    </recommendedName>
</protein>
<organism evidence="2 3">
    <name type="scientific">Polyangium jinanense</name>
    <dbReference type="NCBI Taxonomy" id="2829994"/>
    <lineage>
        <taxon>Bacteria</taxon>
        <taxon>Pseudomonadati</taxon>
        <taxon>Myxococcota</taxon>
        <taxon>Polyangia</taxon>
        <taxon>Polyangiales</taxon>
        <taxon>Polyangiaceae</taxon>
        <taxon>Polyangium</taxon>
    </lineage>
</organism>
<keyword evidence="3" id="KW-1185">Reference proteome</keyword>
<keyword evidence="1" id="KW-0175">Coiled coil</keyword>
<evidence type="ECO:0000313" key="3">
    <source>
        <dbReference type="Proteomes" id="UP001151081"/>
    </source>
</evidence>
<evidence type="ECO:0000313" key="2">
    <source>
        <dbReference type="EMBL" id="MDC3985789.1"/>
    </source>
</evidence>
<dbReference type="RefSeq" id="WP_272459240.1">
    <property type="nucleotide sequence ID" value="NZ_JAGTJJ010000031.1"/>
</dbReference>
<gene>
    <name evidence="2" type="ORF">KEG57_35240</name>
</gene>
<reference evidence="2 3" key="1">
    <citation type="submission" date="2021-04" db="EMBL/GenBank/DDBJ databases">
        <title>Genome analysis of Polyangium sp.</title>
        <authorList>
            <person name="Li Y."/>
            <person name="Wang J."/>
        </authorList>
    </citation>
    <scope>NUCLEOTIDE SEQUENCE [LARGE SCALE GENOMIC DNA]</scope>
    <source>
        <strain evidence="2 3">SDU14</strain>
    </source>
</reference>
<dbReference type="Gene3D" id="1.10.10.60">
    <property type="entry name" value="Homeodomain-like"/>
    <property type="match status" value="1"/>
</dbReference>
<accession>A0A9X4AV00</accession>
<dbReference type="Proteomes" id="UP001151081">
    <property type="component" value="Unassembled WGS sequence"/>
</dbReference>
<evidence type="ECO:0000256" key="1">
    <source>
        <dbReference type="SAM" id="Coils"/>
    </source>
</evidence>
<comment type="caution">
    <text evidence="2">The sequence shown here is derived from an EMBL/GenBank/DDBJ whole genome shotgun (WGS) entry which is preliminary data.</text>
</comment>
<proteinExistence type="predicted"/>
<evidence type="ECO:0008006" key="4">
    <source>
        <dbReference type="Google" id="ProtNLM"/>
    </source>
</evidence>
<dbReference type="AlphaFoldDB" id="A0A9X4AV00"/>
<dbReference type="EMBL" id="JAGTJJ010000031">
    <property type="protein sequence ID" value="MDC3985789.1"/>
    <property type="molecule type" value="Genomic_DNA"/>
</dbReference>